<gene>
    <name evidence="4" type="ORF">ACFSBX_18000</name>
</gene>
<name>A0ABD6CTR7_9EURY</name>
<evidence type="ECO:0000256" key="2">
    <source>
        <dbReference type="ARBA" id="ARBA00023163"/>
    </source>
</evidence>
<evidence type="ECO:0000256" key="1">
    <source>
        <dbReference type="ARBA" id="ARBA00023015"/>
    </source>
</evidence>
<dbReference type="EMBL" id="JBHUDK010000018">
    <property type="protein sequence ID" value="MFD1600829.1"/>
    <property type="molecule type" value="Genomic_DNA"/>
</dbReference>
<dbReference type="AlphaFoldDB" id="A0ABD6CTR7"/>
<sequence length="222" mass="24837">METVVDATIPTDQFVLEETIERVPDVEFEFVRFAINDSACPVPFLWGSTSQPDRLDAALQNDSSTERVSCLSWDDGRGLYSIDWTERAACLIDGFDETGGSVLDVRGTSDRWMVQILFPDRSTASEAFQAWCDDGINPSLSRVSNLSCRSDNMRGLSATQHSTIAEAFQRNYYNVPRGTTLAELATDLEVSHQALSERLRRGHSHLVERMLSESTPAVERRP</sequence>
<evidence type="ECO:0000313" key="4">
    <source>
        <dbReference type="EMBL" id="MFD1600829.1"/>
    </source>
</evidence>
<keyword evidence="2" id="KW-0804">Transcription</keyword>
<dbReference type="RefSeq" id="WP_256422936.1">
    <property type="nucleotide sequence ID" value="NZ_JANHDI010000016.1"/>
</dbReference>
<feature type="domain" description="HTH bat-type" evidence="3">
    <location>
        <begin position="156"/>
        <end position="207"/>
    </location>
</feature>
<keyword evidence="5" id="KW-1185">Reference proteome</keyword>
<dbReference type="PANTHER" id="PTHR34236:SF1">
    <property type="entry name" value="DIMETHYL SULFOXIDE REDUCTASE TRANSCRIPTIONAL ACTIVATOR"/>
    <property type="match status" value="1"/>
</dbReference>
<dbReference type="Proteomes" id="UP001597085">
    <property type="component" value="Unassembled WGS sequence"/>
</dbReference>
<evidence type="ECO:0000259" key="3">
    <source>
        <dbReference type="Pfam" id="PF04967"/>
    </source>
</evidence>
<dbReference type="PANTHER" id="PTHR34236">
    <property type="entry name" value="DIMETHYL SULFOXIDE REDUCTASE TRANSCRIPTIONAL ACTIVATOR"/>
    <property type="match status" value="1"/>
</dbReference>
<keyword evidence="1" id="KW-0805">Transcription regulation</keyword>
<organism evidence="4 5">
    <name type="scientific">Halobellus rarus</name>
    <dbReference type="NCBI Taxonomy" id="1126237"/>
    <lineage>
        <taxon>Archaea</taxon>
        <taxon>Methanobacteriati</taxon>
        <taxon>Methanobacteriota</taxon>
        <taxon>Stenosarchaea group</taxon>
        <taxon>Halobacteria</taxon>
        <taxon>Halobacteriales</taxon>
        <taxon>Haloferacaceae</taxon>
        <taxon>Halobellus</taxon>
    </lineage>
</organism>
<dbReference type="Pfam" id="PF04967">
    <property type="entry name" value="HTH_10"/>
    <property type="match status" value="1"/>
</dbReference>
<dbReference type="InterPro" id="IPR007050">
    <property type="entry name" value="HTH_bacterioopsin"/>
</dbReference>
<proteinExistence type="predicted"/>
<comment type="caution">
    <text evidence="4">The sequence shown here is derived from an EMBL/GenBank/DDBJ whole genome shotgun (WGS) entry which is preliminary data.</text>
</comment>
<protein>
    <submittedName>
        <fullName evidence="4">Helix-turn-helix domain-containing protein</fullName>
    </submittedName>
</protein>
<reference evidence="4 5" key="1">
    <citation type="journal article" date="2019" name="Int. J. Syst. Evol. Microbiol.">
        <title>The Global Catalogue of Microorganisms (GCM) 10K type strain sequencing project: providing services to taxonomists for standard genome sequencing and annotation.</title>
        <authorList>
            <consortium name="The Broad Institute Genomics Platform"/>
            <consortium name="The Broad Institute Genome Sequencing Center for Infectious Disease"/>
            <person name="Wu L."/>
            <person name="Ma J."/>
        </authorList>
    </citation>
    <scope>NUCLEOTIDE SEQUENCE [LARGE SCALE GENOMIC DNA]</scope>
    <source>
        <strain evidence="4 5">CGMCC 1.12121</strain>
    </source>
</reference>
<evidence type="ECO:0000313" key="5">
    <source>
        <dbReference type="Proteomes" id="UP001597085"/>
    </source>
</evidence>
<accession>A0ABD6CTR7</accession>